<dbReference type="Xenbase" id="XB-GENE-29082367">
    <property type="gene designation" value="LOC100494776"/>
</dbReference>
<keyword evidence="4 12" id="KW-0812">Transmembrane</keyword>
<dbReference type="InterPro" id="IPR038550">
    <property type="entry name" value="GPCR_3_9-Cys_sf"/>
</dbReference>
<name>A0A8J0SK08_XENTR</name>
<keyword evidence="5" id="KW-0732">Signal</keyword>
<reference evidence="15" key="1">
    <citation type="submission" date="2025-08" db="UniProtKB">
        <authorList>
            <consortium name="RefSeq"/>
        </authorList>
    </citation>
    <scope>IDENTIFICATION</scope>
    <source>
        <strain evidence="15">Nigerian</strain>
        <tissue evidence="15">Liver and blood</tissue>
    </source>
</reference>
<feature type="transmembrane region" description="Helical" evidence="12">
    <location>
        <begin position="596"/>
        <end position="619"/>
    </location>
</feature>
<keyword evidence="7" id="KW-0297">G-protein coupled receptor</keyword>
<evidence type="ECO:0000313" key="14">
    <source>
        <dbReference type="Proteomes" id="UP000008143"/>
    </source>
</evidence>
<evidence type="ECO:0000256" key="10">
    <source>
        <dbReference type="ARBA" id="ARBA00023180"/>
    </source>
</evidence>
<keyword evidence="3" id="KW-1003">Cell membrane</keyword>
<gene>
    <name evidence="15 16" type="primary">LOC100494776</name>
</gene>
<dbReference type="Proteomes" id="UP000008143">
    <property type="component" value="Chromosome 3"/>
</dbReference>
<feature type="transmembrane region" description="Helical" evidence="12">
    <location>
        <begin position="790"/>
        <end position="810"/>
    </location>
</feature>
<keyword evidence="11" id="KW-0807">Transducer</keyword>
<feature type="transmembrane region" description="Helical" evidence="12">
    <location>
        <begin position="631"/>
        <end position="655"/>
    </location>
</feature>
<dbReference type="Pfam" id="PF00003">
    <property type="entry name" value="7tm_3"/>
    <property type="match status" value="1"/>
</dbReference>
<dbReference type="InterPro" id="IPR001828">
    <property type="entry name" value="ANF_lig-bd_rcpt"/>
</dbReference>
<evidence type="ECO:0000256" key="5">
    <source>
        <dbReference type="ARBA" id="ARBA00022729"/>
    </source>
</evidence>
<dbReference type="InterPro" id="IPR028082">
    <property type="entry name" value="Peripla_BP_I"/>
</dbReference>
<evidence type="ECO:0000256" key="1">
    <source>
        <dbReference type="ARBA" id="ARBA00004651"/>
    </source>
</evidence>
<dbReference type="PROSITE" id="PS00981">
    <property type="entry name" value="G_PROTEIN_RECEP_F3_3"/>
    <property type="match status" value="1"/>
</dbReference>
<dbReference type="Pfam" id="PF07562">
    <property type="entry name" value="NCD3G"/>
    <property type="match status" value="1"/>
</dbReference>
<dbReference type="GeneID" id="100494776"/>
<evidence type="ECO:0000256" key="7">
    <source>
        <dbReference type="ARBA" id="ARBA00023040"/>
    </source>
</evidence>
<dbReference type="PRINTS" id="PR01535">
    <property type="entry name" value="VOMERONASL2R"/>
</dbReference>
<dbReference type="OMA" id="NICCKLN"/>
<dbReference type="InterPro" id="IPR004073">
    <property type="entry name" value="GPCR_3_vmron_rcpt_2"/>
</dbReference>
<dbReference type="InterPro" id="IPR000068">
    <property type="entry name" value="GPCR_3_Ca_sens_rcpt-rel"/>
</dbReference>
<evidence type="ECO:0000259" key="13">
    <source>
        <dbReference type="PROSITE" id="PS50259"/>
    </source>
</evidence>
<dbReference type="PANTHER" id="PTHR24061">
    <property type="entry name" value="CALCIUM-SENSING RECEPTOR-RELATED"/>
    <property type="match status" value="1"/>
</dbReference>
<evidence type="ECO:0000256" key="3">
    <source>
        <dbReference type="ARBA" id="ARBA00022475"/>
    </source>
</evidence>
<evidence type="ECO:0000256" key="12">
    <source>
        <dbReference type="SAM" id="Phobius"/>
    </source>
</evidence>
<evidence type="ECO:0000256" key="8">
    <source>
        <dbReference type="ARBA" id="ARBA00023136"/>
    </source>
</evidence>
<dbReference type="GO" id="GO:0005886">
    <property type="term" value="C:plasma membrane"/>
    <property type="evidence" value="ECO:0000318"/>
    <property type="project" value="GO_Central"/>
</dbReference>
<feature type="domain" description="G-protein coupled receptors family 3 profile" evidence="13">
    <location>
        <begin position="596"/>
        <end position="860"/>
    </location>
</feature>
<comment type="similarity">
    <text evidence="2">Belongs to the G-protein coupled receptor 3 family.</text>
</comment>
<dbReference type="KEGG" id="xtr:100494776"/>
<keyword evidence="10" id="KW-0325">Glycoprotein</keyword>
<dbReference type="FunFam" id="3.40.50.2300:FF:000016">
    <property type="entry name" value="Taste 1 receptor member 2"/>
    <property type="match status" value="1"/>
</dbReference>
<dbReference type="PANTHER" id="PTHR24061:SF621">
    <property type="entry name" value="EXTRACELLULAR CALCIUM-SENSING RECEPTOR"/>
    <property type="match status" value="1"/>
</dbReference>
<sequence length="864" mass="97241">MRLRSHLYRALWHFILIHHIPTSGSNLPNMGPKGILVPGDLLIGAVIPIHIDSFFPLVSFLKKPLPDICKMFRRELYQHFQALRYVVEEINRSPDLLPNVTLGFYAYDTCSVIKSELQGTLWMLTGLTQEIPNYRCRDSPLAAIIGHSKSTFSILMAHILGLYKFPQISYYSTSSLLSDRTQFSAFFRTVPSDVFQSKGLGQLVLHFKWTWVGLIASDDDYGYEALQVIKEEIIKSGACIAYTIYISTNQKNQDMPNIVKLINKSTANVIIAFSVDVFLIPLLDEMLEQKVTGKTFVASDAWSISTPLTTVKYSTILLGAIGFAFHSSKIQGFQEYLNSLNPINPPGTDWSKMLWEETFNCTFSDHTNLSDILNNEESMCTGKENLEHIHNSYNDVSSLRASYNIYTAVYLIATALDDLSHCQGLTGPFSGGKCSDIRNIKPWEVLYYIQKVRVKMSNQREVYFDKDGNPPAVYDIVNWQPGSDGTLKQVKLGSYDTLNSTGNVFSLNTSLIWWGTVNQETPISVCSQSCPVGFKKVMKKEEPVCCFQCVPCSQGEISNQTDSIDCWKCPWDMWPSGARDRCISKPVEFLSYVEPLGITLAATSVFSSLVPISIFYLFIHYKSTPIVRANNYSVSCILLVSLSFCFLCALAFIGYPQPEKCLLRQAAFGLVFTLCVSCILAKTVIVVFAFMATKPGSSLKKWTTPRVPYMIITICTFIQLTLCIFWLSISPPFPQYNIEAKPGIIVVECNENSPLAFWCMLGYLGFLASVSFTVAFLARRLPDNFNEAKLITFSMLAFLSVWVYFIPASLSAQGKYTVAMEIFAILTSSWALVFCMFLPKCFIILFRPNMNSRDNLMGKDRSSR</sequence>
<proteinExistence type="inferred from homology"/>
<dbReference type="AlphaFoldDB" id="A0A8J0SK08"/>
<dbReference type="FunFam" id="2.10.50.30:FF:000002">
    <property type="entry name" value="Vomeronasal 2 receptor, h1"/>
    <property type="match status" value="1"/>
</dbReference>
<evidence type="ECO:0000256" key="6">
    <source>
        <dbReference type="ARBA" id="ARBA00022989"/>
    </source>
</evidence>
<feature type="transmembrane region" description="Helical" evidence="12">
    <location>
        <begin position="755"/>
        <end position="778"/>
    </location>
</feature>
<dbReference type="CDD" id="cd06365">
    <property type="entry name" value="PBP1_pheromone_receptor"/>
    <property type="match status" value="1"/>
</dbReference>
<keyword evidence="6 12" id="KW-1133">Transmembrane helix</keyword>
<dbReference type="Gene3D" id="3.40.50.2300">
    <property type="match status" value="2"/>
</dbReference>
<evidence type="ECO:0000256" key="4">
    <source>
        <dbReference type="ARBA" id="ARBA00022692"/>
    </source>
</evidence>
<protein>
    <submittedName>
        <fullName evidence="15">Extracellular calcium-sensing receptor</fullName>
    </submittedName>
</protein>
<evidence type="ECO:0000256" key="2">
    <source>
        <dbReference type="ARBA" id="ARBA00007242"/>
    </source>
</evidence>
<keyword evidence="8 12" id="KW-0472">Membrane</keyword>
<feature type="transmembrane region" description="Helical" evidence="12">
    <location>
        <begin position="667"/>
        <end position="689"/>
    </location>
</feature>
<organism evidence="14 15">
    <name type="scientific">Xenopus tropicalis</name>
    <name type="common">Western clawed frog</name>
    <name type="synonym">Silurana tropicalis</name>
    <dbReference type="NCBI Taxonomy" id="8364"/>
    <lineage>
        <taxon>Eukaryota</taxon>
        <taxon>Metazoa</taxon>
        <taxon>Chordata</taxon>
        <taxon>Craniata</taxon>
        <taxon>Vertebrata</taxon>
        <taxon>Euteleostomi</taxon>
        <taxon>Amphibia</taxon>
        <taxon>Batrachia</taxon>
        <taxon>Anura</taxon>
        <taxon>Pipoidea</taxon>
        <taxon>Pipidae</taxon>
        <taxon>Xenopodinae</taxon>
        <taxon>Xenopus</taxon>
        <taxon>Silurana</taxon>
    </lineage>
</organism>
<dbReference type="InterPro" id="IPR000337">
    <property type="entry name" value="GPCR_3"/>
</dbReference>
<accession>A0A8J0SK08</accession>
<keyword evidence="9 15" id="KW-0675">Receptor</keyword>
<dbReference type="SUPFAM" id="SSF53822">
    <property type="entry name" value="Periplasmic binding protein-like I"/>
    <property type="match status" value="1"/>
</dbReference>
<dbReference type="InterPro" id="IPR011500">
    <property type="entry name" value="GPCR_3_9-Cys_dom"/>
</dbReference>
<dbReference type="PROSITE" id="PS50259">
    <property type="entry name" value="G_PROTEIN_RECEP_F3_4"/>
    <property type="match status" value="1"/>
</dbReference>
<dbReference type="Pfam" id="PF01094">
    <property type="entry name" value="ANF_receptor"/>
    <property type="match status" value="1"/>
</dbReference>
<dbReference type="GO" id="GO:0004930">
    <property type="term" value="F:G protein-coupled receptor activity"/>
    <property type="evidence" value="ECO:0000318"/>
    <property type="project" value="GO_Central"/>
</dbReference>
<keyword evidence="14" id="KW-1185">Reference proteome</keyword>
<evidence type="ECO:0000256" key="11">
    <source>
        <dbReference type="ARBA" id="ARBA00023224"/>
    </source>
</evidence>
<evidence type="ECO:0000313" key="15">
    <source>
        <dbReference type="RefSeq" id="XP_012815745.2"/>
    </source>
</evidence>
<dbReference type="InterPro" id="IPR017979">
    <property type="entry name" value="GPCR_3_CS"/>
</dbReference>
<dbReference type="Gene3D" id="2.10.50.30">
    <property type="entry name" value="GPCR, family 3, nine cysteines domain"/>
    <property type="match status" value="1"/>
</dbReference>
<dbReference type="RefSeq" id="XP_012815745.2">
    <property type="nucleotide sequence ID" value="XM_012960291.2"/>
</dbReference>
<evidence type="ECO:0000313" key="16">
    <source>
        <dbReference type="Xenbase" id="XB-GENE-29082367"/>
    </source>
</evidence>
<dbReference type="AGR" id="Xenbase:XB-GENE-29082367"/>
<evidence type="ECO:0000256" key="9">
    <source>
        <dbReference type="ARBA" id="ARBA00023170"/>
    </source>
</evidence>
<dbReference type="InterPro" id="IPR017978">
    <property type="entry name" value="GPCR_3_C"/>
</dbReference>
<feature type="transmembrane region" description="Helical" evidence="12">
    <location>
        <begin position="709"/>
        <end position="729"/>
    </location>
</feature>
<dbReference type="PRINTS" id="PR00248">
    <property type="entry name" value="GPCRMGR"/>
</dbReference>
<feature type="transmembrane region" description="Helical" evidence="12">
    <location>
        <begin position="822"/>
        <end position="846"/>
    </location>
</feature>
<dbReference type="OrthoDB" id="5984008at2759"/>
<comment type="subcellular location">
    <subcellularLocation>
        <location evidence="1">Cell membrane</location>
        <topology evidence="1">Multi-pass membrane protein</topology>
    </subcellularLocation>
</comment>
<dbReference type="CDD" id="cd15283">
    <property type="entry name" value="7tmC_V2R_pheromone"/>
    <property type="match status" value="1"/>
</dbReference>